<name>A0A561W3L1_9ACTN</name>
<organism evidence="2 3">
    <name type="scientific">Micromonospora taraxaci</name>
    <dbReference type="NCBI Taxonomy" id="1316803"/>
    <lineage>
        <taxon>Bacteria</taxon>
        <taxon>Bacillati</taxon>
        <taxon>Actinomycetota</taxon>
        <taxon>Actinomycetes</taxon>
        <taxon>Micromonosporales</taxon>
        <taxon>Micromonosporaceae</taxon>
        <taxon>Micromonospora</taxon>
    </lineage>
</organism>
<feature type="signal peptide" evidence="1">
    <location>
        <begin position="1"/>
        <end position="24"/>
    </location>
</feature>
<feature type="chain" id="PRO_5039453599" description="Lipoprotein" evidence="1">
    <location>
        <begin position="25"/>
        <end position="179"/>
    </location>
</feature>
<evidence type="ECO:0000313" key="2">
    <source>
        <dbReference type="EMBL" id="TWG18445.1"/>
    </source>
</evidence>
<dbReference type="AlphaFoldDB" id="A0A561W3L1"/>
<keyword evidence="3" id="KW-1185">Reference proteome</keyword>
<dbReference type="EMBL" id="VIWZ01000001">
    <property type="protein sequence ID" value="TWG18445.1"/>
    <property type="molecule type" value="Genomic_DNA"/>
</dbReference>
<gene>
    <name evidence="2" type="ORF">FHU34_113791</name>
</gene>
<reference evidence="2 3" key="1">
    <citation type="submission" date="2019-06" db="EMBL/GenBank/DDBJ databases">
        <title>Sequencing the genomes of 1000 actinobacteria strains.</title>
        <authorList>
            <person name="Klenk H.-P."/>
        </authorList>
    </citation>
    <scope>NUCLEOTIDE SEQUENCE [LARGE SCALE GENOMIC DNA]</scope>
    <source>
        <strain evidence="2 3">DSM 45885</strain>
    </source>
</reference>
<evidence type="ECO:0000256" key="1">
    <source>
        <dbReference type="SAM" id="SignalP"/>
    </source>
</evidence>
<evidence type="ECO:0008006" key="4">
    <source>
        <dbReference type="Google" id="ProtNLM"/>
    </source>
</evidence>
<dbReference type="Proteomes" id="UP000317685">
    <property type="component" value="Unassembled WGS sequence"/>
</dbReference>
<evidence type="ECO:0000313" key="3">
    <source>
        <dbReference type="Proteomes" id="UP000317685"/>
    </source>
</evidence>
<accession>A0A561W3L1</accession>
<dbReference type="PROSITE" id="PS51257">
    <property type="entry name" value="PROKAR_LIPOPROTEIN"/>
    <property type="match status" value="1"/>
</dbReference>
<sequence>MAGVWIKTGAATATLTLVATLAVGCTPATPPPIPTNADLTRAWCGSSGDRIDLRQDGSSRVEPMSDTYLSHLLRDLSHTWTDQFIWRTYFDGRKPTSTDGTWLLSEYENEGDQNVDPRWWVRLDFGKRASADRHEKEAPDPYEFGDTLLVSHDGNGFELFALDGRPDEGWSSRFTPCAD</sequence>
<comment type="caution">
    <text evidence="2">The sequence shown here is derived from an EMBL/GenBank/DDBJ whole genome shotgun (WGS) entry which is preliminary data.</text>
</comment>
<keyword evidence="1" id="KW-0732">Signal</keyword>
<proteinExistence type="predicted"/>
<protein>
    <recommendedName>
        <fullName evidence="4">Lipoprotein</fullName>
    </recommendedName>
</protein>